<dbReference type="Gramene" id="ONK74696">
    <property type="protein sequence ID" value="ONK74696"/>
    <property type="gene ID" value="A4U43_C03F9200"/>
</dbReference>
<proteinExistence type="predicted"/>
<organism evidence="3 4">
    <name type="scientific">Asparagus officinalis</name>
    <name type="common">Garden asparagus</name>
    <dbReference type="NCBI Taxonomy" id="4686"/>
    <lineage>
        <taxon>Eukaryota</taxon>
        <taxon>Viridiplantae</taxon>
        <taxon>Streptophyta</taxon>
        <taxon>Embryophyta</taxon>
        <taxon>Tracheophyta</taxon>
        <taxon>Spermatophyta</taxon>
        <taxon>Magnoliopsida</taxon>
        <taxon>Liliopsida</taxon>
        <taxon>Asparagales</taxon>
        <taxon>Asparagaceae</taxon>
        <taxon>Asparagoideae</taxon>
        <taxon>Asparagus</taxon>
    </lineage>
</organism>
<dbReference type="InterPro" id="IPR036758">
    <property type="entry name" value="At5g01610-like"/>
</dbReference>
<evidence type="ECO:0000256" key="1">
    <source>
        <dbReference type="SAM" id="MobiDB-lite"/>
    </source>
</evidence>
<dbReference type="FunFam" id="2.30.240.10:FF:000002">
    <property type="entry name" value="Uncharacterized protein At3g07460"/>
    <property type="match status" value="1"/>
</dbReference>
<dbReference type="PANTHER" id="PTHR31676">
    <property type="entry name" value="T31J12.3 PROTEIN-RELATED"/>
    <property type="match status" value="1"/>
</dbReference>
<feature type="chain" id="PRO_5024333311" evidence="2">
    <location>
        <begin position="21"/>
        <end position="160"/>
    </location>
</feature>
<dbReference type="Gene3D" id="2.30.240.10">
    <property type="entry name" value="At5g01610-like"/>
    <property type="match status" value="1"/>
</dbReference>
<evidence type="ECO:0000256" key="2">
    <source>
        <dbReference type="SAM" id="SignalP"/>
    </source>
</evidence>
<keyword evidence="4" id="KW-1185">Reference proteome</keyword>
<keyword evidence="2" id="KW-0732">Signal</keyword>
<dbReference type="AlphaFoldDB" id="A0A5P1F8I7"/>
<dbReference type="PANTHER" id="PTHR31676:SF151">
    <property type="entry name" value="DUF538 FAMILY PROTEIN"/>
    <property type="match status" value="1"/>
</dbReference>
<reference evidence="4" key="1">
    <citation type="journal article" date="2017" name="Nat. Commun.">
        <title>The asparagus genome sheds light on the origin and evolution of a young Y chromosome.</title>
        <authorList>
            <person name="Harkess A."/>
            <person name="Zhou J."/>
            <person name="Xu C."/>
            <person name="Bowers J.E."/>
            <person name="Van der Hulst R."/>
            <person name="Ayyampalayam S."/>
            <person name="Mercati F."/>
            <person name="Riccardi P."/>
            <person name="McKain M.R."/>
            <person name="Kakrana A."/>
            <person name="Tang H."/>
            <person name="Ray J."/>
            <person name="Groenendijk J."/>
            <person name="Arikit S."/>
            <person name="Mathioni S.M."/>
            <person name="Nakano M."/>
            <person name="Shan H."/>
            <person name="Telgmann-Rauber A."/>
            <person name="Kanno A."/>
            <person name="Yue Z."/>
            <person name="Chen H."/>
            <person name="Li W."/>
            <person name="Chen Y."/>
            <person name="Xu X."/>
            <person name="Zhang Y."/>
            <person name="Luo S."/>
            <person name="Chen H."/>
            <person name="Gao J."/>
            <person name="Mao Z."/>
            <person name="Pires J.C."/>
            <person name="Luo M."/>
            <person name="Kudrna D."/>
            <person name="Wing R.A."/>
            <person name="Meyers B.C."/>
            <person name="Yi K."/>
            <person name="Kong H."/>
            <person name="Lavrijsen P."/>
            <person name="Sunseri F."/>
            <person name="Falavigna A."/>
            <person name="Ye Y."/>
            <person name="Leebens-Mack J.H."/>
            <person name="Chen G."/>
        </authorList>
    </citation>
    <scope>NUCLEOTIDE SEQUENCE [LARGE SCALE GENOMIC DNA]</scope>
    <source>
        <strain evidence="4">cv. DH0086</strain>
    </source>
</reference>
<name>A0A5P1F8I7_ASPOF</name>
<evidence type="ECO:0000313" key="3">
    <source>
        <dbReference type="EMBL" id="ONK74696.1"/>
    </source>
</evidence>
<feature type="signal peptide" evidence="2">
    <location>
        <begin position="1"/>
        <end position="20"/>
    </location>
</feature>
<dbReference type="SUPFAM" id="SSF141562">
    <property type="entry name" value="At5g01610-like"/>
    <property type="match status" value="1"/>
</dbReference>
<dbReference type="InterPro" id="IPR007493">
    <property type="entry name" value="DUF538"/>
</dbReference>
<feature type="region of interest" description="Disordered" evidence="1">
    <location>
        <begin position="140"/>
        <end position="160"/>
    </location>
</feature>
<dbReference type="OrthoDB" id="766568at2759"/>
<accession>A0A5P1F8I7</accession>
<dbReference type="Proteomes" id="UP000243459">
    <property type="component" value="Chromosome 3"/>
</dbReference>
<evidence type="ECO:0000313" key="4">
    <source>
        <dbReference type="Proteomes" id="UP000243459"/>
    </source>
</evidence>
<sequence>MATPSLLFFFIFLLPILTGGDPIHDLLKAHGLPPGLLPKSVANFTFDPSTSLLEAYLEKPCYAKYDSLAYFDRVVTGNLSYGVLKGVDGFKQEELFVWLPVKGIFNKNPESGVILFDIGLAHKQLSMSLFETPPECRPDGVLGDSVGGSLGRRGGIHEQR</sequence>
<dbReference type="EMBL" id="CM007383">
    <property type="protein sequence ID" value="ONK74696.1"/>
    <property type="molecule type" value="Genomic_DNA"/>
</dbReference>
<dbReference type="Pfam" id="PF04398">
    <property type="entry name" value="DUF538"/>
    <property type="match status" value="1"/>
</dbReference>
<protein>
    <submittedName>
        <fullName evidence="3">Uncharacterized protein</fullName>
    </submittedName>
</protein>
<gene>
    <name evidence="3" type="ORF">A4U43_C03F9200</name>
</gene>
<dbReference type="OMA" id="CKPEGGL"/>